<sequence length="161" mass="17112">MRESFCESPQDGNMPNLACVSINLVPLAATIISQASAISNPAVTANPAMAPTIGFPHRSICATGSPSTSLTSPLNTSSAAVRSTPEQKARPEPDRMMTRTESSAARPLKACAISLIIDLVNEFRDFGRLIVTPAMPPESRVTKMRFSGEVVAIWGVGRGER</sequence>
<reference evidence="2" key="2">
    <citation type="submission" date="2020-07" db="EMBL/GenBank/DDBJ databases">
        <authorList>
            <person name="Vera ALvarez R."/>
            <person name="Arias-Moreno D.M."/>
            <person name="Jimenez-Jacinto V."/>
            <person name="Jimenez-Bremont J.F."/>
            <person name="Swaminathan K."/>
            <person name="Moose S.P."/>
            <person name="Guerrero-Gonzalez M.L."/>
            <person name="Marino-Ramirez L."/>
            <person name="Landsman D."/>
            <person name="Rodriguez-Kessler M."/>
            <person name="Delgado-Sanchez P."/>
        </authorList>
    </citation>
    <scope>NUCLEOTIDE SEQUENCE</scope>
    <source>
        <tissue evidence="2">Cladode</tissue>
    </source>
</reference>
<name>A0A7C9CH67_OPUST</name>
<evidence type="ECO:0000256" key="1">
    <source>
        <dbReference type="SAM" id="MobiDB-lite"/>
    </source>
</evidence>
<proteinExistence type="predicted"/>
<protein>
    <submittedName>
        <fullName evidence="2">Uncharacterized protein</fullName>
    </submittedName>
</protein>
<feature type="compositionally biased region" description="Low complexity" evidence="1">
    <location>
        <begin position="65"/>
        <end position="78"/>
    </location>
</feature>
<dbReference type="AlphaFoldDB" id="A0A7C9CH67"/>
<feature type="compositionally biased region" description="Basic and acidic residues" evidence="1">
    <location>
        <begin position="85"/>
        <end position="98"/>
    </location>
</feature>
<organism evidence="2">
    <name type="scientific">Opuntia streptacantha</name>
    <name type="common">Prickly pear cactus</name>
    <name type="synonym">Opuntia cardona</name>
    <dbReference type="NCBI Taxonomy" id="393608"/>
    <lineage>
        <taxon>Eukaryota</taxon>
        <taxon>Viridiplantae</taxon>
        <taxon>Streptophyta</taxon>
        <taxon>Embryophyta</taxon>
        <taxon>Tracheophyta</taxon>
        <taxon>Spermatophyta</taxon>
        <taxon>Magnoliopsida</taxon>
        <taxon>eudicotyledons</taxon>
        <taxon>Gunneridae</taxon>
        <taxon>Pentapetalae</taxon>
        <taxon>Caryophyllales</taxon>
        <taxon>Cactineae</taxon>
        <taxon>Cactaceae</taxon>
        <taxon>Opuntioideae</taxon>
        <taxon>Opuntia</taxon>
    </lineage>
</organism>
<reference evidence="2" key="1">
    <citation type="journal article" date="2013" name="J. Plant Res.">
        <title>Effect of fungi and light on seed germination of three Opuntia species from semiarid lands of central Mexico.</title>
        <authorList>
            <person name="Delgado-Sanchez P."/>
            <person name="Jimenez-Bremont J.F."/>
            <person name="Guerrero-Gonzalez Mde L."/>
            <person name="Flores J."/>
        </authorList>
    </citation>
    <scope>NUCLEOTIDE SEQUENCE</scope>
    <source>
        <tissue evidence="2">Cladode</tissue>
    </source>
</reference>
<dbReference type="EMBL" id="GISG01019275">
    <property type="protein sequence ID" value="MBA4618201.1"/>
    <property type="molecule type" value="Transcribed_RNA"/>
</dbReference>
<accession>A0A7C9CH67</accession>
<feature type="region of interest" description="Disordered" evidence="1">
    <location>
        <begin position="64"/>
        <end position="103"/>
    </location>
</feature>
<evidence type="ECO:0000313" key="2">
    <source>
        <dbReference type="EMBL" id="MBA4618201.1"/>
    </source>
</evidence>